<feature type="coiled-coil region" evidence="6">
    <location>
        <begin position="2715"/>
        <end position="2780"/>
    </location>
</feature>
<keyword evidence="10" id="KW-1185">Reference proteome</keyword>
<feature type="domain" description="Pericentrin/AKAP-450 centrosomal targeting" evidence="8">
    <location>
        <begin position="2955"/>
        <end position="3034"/>
    </location>
</feature>
<feature type="compositionally biased region" description="Basic and acidic residues" evidence="7">
    <location>
        <begin position="3113"/>
        <end position="3126"/>
    </location>
</feature>
<protein>
    <recommendedName>
        <fullName evidence="8">Pericentrin/AKAP-450 centrosomal targeting domain-containing protein</fullName>
    </recommendedName>
</protein>
<feature type="region of interest" description="Disordered" evidence="7">
    <location>
        <begin position="2906"/>
        <end position="2939"/>
    </location>
</feature>
<evidence type="ECO:0000256" key="5">
    <source>
        <dbReference type="ARBA" id="ARBA00023212"/>
    </source>
</evidence>
<evidence type="ECO:0000256" key="3">
    <source>
        <dbReference type="ARBA" id="ARBA00022553"/>
    </source>
</evidence>
<dbReference type="Proteomes" id="UP001214576">
    <property type="component" value="Unassembled WGS sequence"/>
</dbReference>
<feature type="region of interest" description="Disordered" evidence="7">
    <location>
        <begin position="3048"/>
        <end position="3151"/>
    </location>
</feature>
<feature type="compositionally biased region" description="Low complexity" evidence="7">
    <location>
        <begin position="1086"/>
        <end position="1096"/>
    </location>
</feature>
<feature type="coiled-coil region" evidence="6">
    <location>
        <begin position="1722"/>
        <end position="1860"/>
    </location>
</feature>
<feature type="coiled-coil region" evidence="6">
    <location>
        <begin position="130"/>
        <end position="260"/>
    </location>
</feature>
<sequence>MEDDEQEQRRRKVEAGRAKLAHFRQRKTKGDCTHSKKTPAKRKGTTVNAPVAEESPVAAPGDSGPLGGLDIGKNPTCSDTPDGAEAAQLQEPSRERTPPKLDGHCAEQPGVMTKELELEVLRLSLSDMHAARLERTQAHLQREKEAALAELHAELTGRHAQERALLQSRARRELELVREEAAELKEKLQSEMEKNAQMIEILKQDWESERDSCLENLRQELLEKHRSELENLQNQFKKELAQQKAELEKVFQAKNQAECSLQTQEAQHEASLSKLRADLQLEHCQYLEELERKFQKKEKENQLELERLRASYEELQARSREEIQCLGAQLESARSSRQELSELREQLLARASHVEELELLKRDLEQQQQQERSRHESELEQLRLYFEEKLREAERSYQEDLTLLQRRLQEGRDDSLLEAMGTSACLEETPEEERDHPDRLGLQREQLEESLGLCTWLEEKHQCQLAAGTSSQDAQQEALEGELPAGGLEELGQELAREPLLCAQSTALELETEVPAGDLGLETAHRAQLVLLPVELKEEIDLLKVENRNLQEKLQREICLKEDLEKMKQNLVEAHQEELKSAEERIEQMKQELREREAEWKVTSEDLRRGAEERLTKMLLDLREQVESEKRSMMNRFELRESEMRQLQDQQAAQILDLEGSLVEQQGRLRQLELGLPGDESLRCSQCGRELGCGPAPGAQDQELAMLHLKEDCALQLKVAQSRFLEERRAITEKLAAEQDAFLREAQKQHAHELRLLQEGHQRHILSLTAELETRRQAEVDALRSSFERERWALAEAREAESQVKHVAEVSVLEARHASHLDALRLQYLSELQAVQGRHRRALELLRLDLEERLQKEDVAHHGVLTQVLELLELRCAEEPQSAEDSLRGDGSVEPPEGVRALWLHGARKEPEVQCSDPQAEREEELELLECKPEASLEQQVTPLQGEFGSERKAALHEKEEIPKLEHEKAHSIYEKEKESLSLQLQEKNNQILQLKDQILSLNREIEERHSELEKLQQRRERENQEGTALIAMLKSDVDLSHGERRALQDTLRRLLGLFGETLQTAIALKSRIGERVGLCLEDRSPPTTQPGSQSPPTAPALDDVWAGLDVASLEPDGTVAECAETSSVAEISSHVCESFFLSPERTLDCEQPVRRIFQSLGLAVDGLLDMVLDSAKQLEEARQIHSRFEKEFSCKNEETAQVVRKHQELLEQLEAESKAKAQLVLELHKAEGIIEGFKEEKAGLQEALGQKEASERDLVGELEGLRQQLQRAARRQAELREENAELCSQTEALAVDAREREAALRREVESLTQEQSEARRQADKDRAALLSQMRLLEAELEEQLSHQQACAQQAEELAALRQQIDSLDQHLRRQRQFMDEQAVEREREREDFQQEIQRLEEQLRQAARPRSPGLRDSHRAQLDKEVELLEEKLREKSDGLNDLILKKELVDRQVLIQGEEIRRLEEMNASTTRKLLQLQEELETQRRAVQALQQDKEALQEQQMCNLLQVSALQSRLDEGKCPVPPEGGCHDRAEAQLEAVQGALRQREAEVLDLKDQLENLKDDLVNKNEEILHLNWKLGLQDNSTAASIKELQEENARLKTFLQNKESEMMHVRESAEAQLARTGSGALSEVVCSRSSEVEELKSIIETLRENQARLQKDNAEEIEQLHEVIEKLQRELPLGGPEAPKAGEGGAMSLQSELLGLPAEGAEAPAMLAGELHAALEAKEALSQRLAEQERQHSQALEALQQRLQAAEEAATRQLAELGPEGLASQILEFEAALRAREAKIAERDLEIEALRREKSTHSAELEAILAAVARFRHALEQQLLAATGEPPELQRLRKQCVCLSRQLQALNQRFLKCQKELDERQAHGEGGSQGWVPRGEETSCSEELQQAVDGRQLAQALDGRGSDPQSLVKDDLQPSKALPTLTCTRPSQQDSVISVLTVCQQQLESELLLVKKEMCLRAEDGGRESGAVKDKGKLLEDCRLQKVDLIAQVKQLQEKLNHLVCSMSFQNIEMEDFKYQQAVASPCALEDGLSDGSDNSEETDKSPPIDTFNILWDLAEVTGNSDSLIRNEPDAPAGEPVTLRDRSLCLQGHLRGRSRGLTRSQGSKPLKSVLRTMDLSPWSSPEVVREDSAFEPPPSLPLTPCSDALSLHSLDTSLWDGTSTHLLQAAQSGQLCYPGESAAGTAPKWVGSPLAADSAPSADHHAQRVPVEKDVEDFIITSLDSQEKSRSPPLGLEGKSDGKSDGVEFAEPLSQDSGRLGAPAASPAAPLITPRDCRRPLDAMKEKEVHPKQVKALLQMVCDESHHILALSEYRGPPHILSRSEPSAPLECLPMGGQDLLEAVPAPREHPTPGSQKGEKASSNVGLDWSGDFLQAVQGAFEKEREMLRVELWPQLCGLGPGGCGSLLERLEKVVHEQGDQQERSLERLCLSDRSSLLSEIQALRAQLRMTHLQNQEKLQQLCTALTSAEARGSRQEHRLRRQVELLAYKVEQEKCIASDLQKTLNEEQEKANNVRKLLVAEQNAVRDLKSELCECRQDNERLLKSLSDVQKEVLQMRSMLDSKESDLQAALQQLEGERMKEQALQSQLEEERLQHMQREGQSAKTLEELRASLEQQCAQSNQLCVVLKHEQTAKDNLRQELQIEASRCEALLAQERGHMSELQRSLEAERDRARELSEALQHERVLTERLSRRPQERPPHQALLQKLRAREEHVRELEVALEAAQQHALEAEARVHREEVEREQERELELQRQRDEHKIQQLQRTVQELQARVALPSAEPERLREQQRGLEKVRQQLLCAAGLLTSFINQTVDRTISDWTSSNEKAVASLLHTLETLKSELGTSSSCRKTAAELQIQLVDVLLKDNESLSRALSTVTREKAELCKALSRLERTHRAPRTLQEGCTRKRSDRSAWKQDKTVSPGSARHPDPALDAGACSAKMEKLYLRYLRAESFRKALIYQKKYLLLLIGGFQDSEQETLSMIAHLGVFPSKADKKATESRPFTRFRTAVRVVIAVLRLRFLVKKWQQVDGRGALAPGQVLRPGEGFLVPRRQQSPPVTRESPPTRDVSSSQPRDPVSKASPRRRERSSPPSNPRSERSLTASQDPEHSLTEYIHHLEMIQQRLGGMPPESTSKKSCCQKIKQ</sequence>
<feature type="coiled-coil region" evidence="6">
    <location>
        <begin position="287"/>
        <end position="407"/>
    </location>
</feature>
<feature type="region of interest" description="Disordered" evidence="7">
    <location>
        <begin position="2037"/>
        <end position="2056"/>
    </location>
</feature>
<organism evidence="9 10">
    <name type="scientific">Ovis ammon polii</name>
    <dbReference type="NCBI Taxonomy" id="230172"/>
    <lineage>
        <taxon>Eukaryota</taxon>
        <taxon>Metazoa</taxon>
        <taxon>Chordata</taxon>
        <taxon>Craniata</taxon>
        <taxon>Vertebrata</taxon>
        <taxon>Euteleostomi</taxon>
        <taxon>Mammalia</taxon>
        <taxon>Eutheria</taxon>
        <taxon>Laurasiatheria</taxon>
        <taxon>Artiodactyla</taxon>
        <taxon>Ruminantia</taxon>
        <taxon>Pecora</taxon>
        <taxon>Bovidae</taxon>
        <taxon>Caprinae</taxon>
        <taxon>Ovis</taxon>
    </lineage>
</organism>
<feature type="coiled-coil region" evidence="6">
    <location>
        <begin position="971"/>
        <end position="1026"/>
    </location>
</feature>
<feature type="region of interest" description="Disordered" evidence="7">
    <location>
        <begin position="1"/>
        <end position="110"/>
    </location>
</feature>
<feature type="coiled-coil region" evidence="6">
    <location>
        <begin position="2568"/>
        <end position="2691"/>
    </location>
</feature>
<feature type="region of interest" description="Disordered" evidence="7">
    <location>
        <begin position="2351"/>
        <end position="2370"/>
    </location>
</feature>
<feature type="coiled-coil region" evidence="6">
    <location>
        <begin position="1643"/>
        <end position="1681"/>
    </location>
</feature>
<keyword evidence="5" id="KW-0206">Cytoskeleton</keyword>
<feature type="coiled-coil region" evidence="6">
    <location>
        <begin position="540"/>
        <end position="599"/>
    </location>
</feature>
<evidence type="ECO:0000256" key="6">
    <source>
        <dbReference type="SAM" id="Coils"/>
    </source>
</evidence>
<name>A0AAD4UPM9_OVIAM</name>
<keyword evidence="3" id="KW-0597">Phosphoprotein</keyword>
<comment type="caution">
    <text evidence="9">The sequence shown here is derived from an EMBL/GenBank/DDBJ whole genome shotgun (WGS) entry which is preliminary data.</text>
</comment>
<dbReference type="GO" id="GO:0060090">
    <property type="term" value="F:molecular adaptor activity"/>
    <property type="evidence" value="ECO:0007669"/>
    <property type="project" value="InterPro"/>
</dbReference>
<feature type="coiled-coil region" evidence="6">
    <location>
        <begin position="2498"/>
        <end position="2539"/>
    </location>
</feature>
<proteinExistence type="predicted"/>
<evidence type="ECO:0000256" key="1">
    <source>
        <dbReference type="ARBA" id="ARBA00004300"/>
    </source>
</evidence>
<keyword evidence="4 6" id="KW-0175">Coiled coil</keyword>
<dbReference type="GO" id="GO:0007165">
    <property type="term" value="P:signal transduction"/>
    <property type="evidence" value="ECO:0007669"/>
    <property type="project" value="InterPro"/>
</dbReference>
<dbReference type="GO" id="GO:0005737">
    <property type="term" value="C:cytoplasm"/>
    <property type="evidence" value="ECO:0007669"/>
    <property type="project" value="UniProtKB-ARBA"/>
</dbReference>
<reference evidence="9" key="1">
    <citation type="submission" date="2022-03" db="EMBL/GenBank/DDBJ databases">
        <title>Genomic analyses of argali, domestic sheep and their hybrids provide insights into chromosomal evolution, heterosis and genetic basis of agronomic traits.</title>
        <authorList>
            <person name="Li M."/>
        </authorList>
    </citation>
    <scope>NUCLEOTIDE SEQUENCE</scope>
    <source>
        <strain evidence="9">CAU-MHL-2022a</strain>
        <tissue evidence="9">Skin</tissue>
    </source>
</reference>
<feature type="compositionally biased region" description="Basic residues" evidence="7">
    <location>
        <begin position="35"/>
        <end position="44"/>
    </location>
</feature>
<evidence type="ECO:0000259" key="8">
    <source>
        <dbReference type="Pfam" id="PF10495"/>
    </source>
</evidence>
<dbReference type="EMBL" id="JAKZEL010000001">
    <property type="protein sequence ID" value="KAI4547774.1"/>
    <property type="molecule type" value="Genomic_DNA"/>
</dbReference>
<dbReference type="Pfam" id="PF10495">
    <property type="entry name" value="PACT_coil_coil"/>
    <property type="match status" value="1"/>
</dbReference>
<evidence type="ECO:0000313" key="9">
    <source>
        <dbReference type="EMBL" id="KAI4547774.1"/>
    </source>
</evidence>
<evidence type="ECO:0000256" key="7">
    <source>
        <dbReference type="SAM" id="MobiDB-lite"/>
    </source>
</evidence>
<dbReference type="GO" id="GO:0005813">
    <property type="term" value="C:centrosome"/>
    <property type="evidence" value="ECO:0007669"/>
    <property type="project" value="UniProtKB-SubCell"/>
</dbReference>
<evidence type="ECO:0000256" key="2">
    <source>
        <dbReference type="ARBA" id="ARBA00022490"/>
    </source>
</evidence>
<feature type="compositionally biased region" description="Basic and acidic residues" evidence="7">
    <location>
        <begin position="2912"/>
        <end position="2926"/>
    </location>
</feature>
<evidence type="ECO:0000313" key="10">
    <source>
        <dbReference type="Proteomes" id="UP001214576"/>
    </source>
</evidence>
<evidence type="ECO:0000256" key="4">
    <source>
        <dbReference type="ARBA" id="ARBA00023054"/>
    </source>
</evidence>
<accession>A0AAD4UPM9</accession>
<feature type="region of interest" description="Disordered" evidence="7">
    <location>
        <begin position="1081"/>
        <end position="1102"/>
    </location>
</feature>
<feature type="region of interest" description="Disordered" evidence="7">
    <location>
        <begin position="2229"/>
        <end position="2282"/>
    </location>
</feature>
<feature type="coiled-coil region" evidence="6">
    <location>
        <begin position="1532"/>
        <end position="1612"/>
    </location>
</feature>
<dbReference type="InterPro" id="IPR019528">
    <property type="entry name" value="PACT_domain"/>
</dbReference>
<feature type="compositionally biased region" description="Basic and acidic residues" evidence="7">
    <location>
        <begin position="92"/>
        <end position="105"/>
    </location>
</feature>
<feature type="coiled-coil region" evidence="6">
    <location>
        <begin position="1197"/>
        <end position="1503"/>
    </location>
</feature>
<dbReference type="InterPro" id="IPR028745">
    <property type="entry name" value="AKAP9/Pericentrin"/>
</dbReference>
<keyword evidence="2" id="KW-0963">Cytoplasm</keyword>
<feature type="compositionally biased region" description="Low complexity" evidence="7">
    <location>
        <begin position="49"/>
        <end position="60"/>
    </location>
</feature>
<gene>
    <name evidence="9" type="ORF">MG293_000104</name>
</gene>
<dbReference type="PANTHER" id="PTHR44981:SF3">
    <property type="entry name" value="PERICENTRIN"/>
    <property type="match status" value="1"/>
</dbReference>
<comment type="subcellular location">
    <subcellularLocation>
        <location evidence="1">Cytoplasm</location>
        <location evidence="1">Cytoskeleton</location>
        <location evidence="1">Microtubule organizing center</location>
        <location evidence="1">Centrosome</location>
    </subcellularLocation>
</comment>
<dbReference type="PANTHER" id="PTHR44981">
    <property type="entry name" value="PERICENTRIN-LIKE PROTEIN, ISOFORM F"/>
    <property type="match status" value="1"/>
</dbReference>